<keyword evidence="1" id="KW-0732">Signal</keyword>
<gene>
    <name evidence="2" type="ORF">SHI21_05035</name>
</gene>
<accession>A0ABU5VR86</accession>
<keyword evidence="3" id="KW-1185">Reference proteome</keyword>
<feature type="chain" id="PRO_5046590787" evidence="1">
    <location>
        <begin position="19"/>
        <end position="121"/>
    </location>
</feature>
<evidence type="ECO:0000313" key="2">
    <source>
        <dbReference type="EMBL" id="MEA9355549.1"/>
    </source>
</evidence>
<protein>
    <submittedName>
        <fullName evidence="2">Uncharacterized protein</fullName>
    </submittedName>
</protein>
<sequence length="121" mass="13321">MKFAMIIMAMLLSFSVVAGEIPTPTGDTFINPTLQGFPFLAVEGVEYYQAAISGTRPDLLSRADLFCKMLNYKRVYRADVEVLSAYSTTVNAMDGVYANVRETISYGGLNSSVYSLITCIY</sequence>
<name>A0ABU5VR86_9BACT</name>
<reference evidence="2 3" key="1">
    <citation type="submission" date="2023-11" db="EMBL/GenBank/DDBJ databases">
        <title>A Novel Polar Bacteriovorax (B. antarcticus) Isolated from the Biocrust in Antarctica.</title>
        <authorList>
            <person name="Mun W."/>
            <person name="Choi S.Y."/>
            <person name="Mitchell R.J."/>
        </authorList>
    </citation>
    <scope>NUCLEOTIDE SEQUENCE [LARGE SCALE GENOMIC DNA]</scope>
    <source>
        <strain evidence="2 3">PP10</strain>
    </source>
</reference>
<dbReference type="RefSeq" id="WP_323575118.1">
    <property type="nucleotide sequence ID" value="NZ_JAYGJQ010000001.1"/>
</dbReference>
<comment type="caution">
    <text evidence="2">The sequence shown here is derived from an EMBL/GenBank/DDBJ whole genome shotgun (WGS) entry which is preliminary data.</text>
</comment>
<dbReference type="Proteomes" id="UP001302274">
    <property type="component" value="Unassembled WGS sequence"/>
</dbReference>
<organism evidence="2 3">
    <name type="scientific">Bacteriovorax antarcticus</name>
    <dbReference type="NCBI Taxonomy" id="3088717"/>
    <lineage>
        <taxon>Bacteria</taxon>
        <taxon>Pseudomonadati</taxon>
        <taxon>Bdellovibrionota</taxon>
        <taxon>Bacteriovoracia</taxon>
        <taxon>Bacteriovoracales</taxon>
        <taxon>Bacteriovoracaceae</taxon>
        <taxon>Bacteriovorax</taxon>
    </lineage>
</organism>
<dbReference type="EMBL" id="JAYGJQ010000001">
    <property type="protein sequence ID" value="MEA9355549.1"/>
    <property type="molecule type" value="Genomic_DNA"/>
</dbReference>
<evidence type="ECO:0000313" key="3">
    <source>
        <dbReference type="Proteomes" id="UP001302274"/>
    </source>
</evidence>
<evidence type="ECO:0000256" key="1">
    <source>
        <dbReference type="SAM" id="SignalP"/>
    </source>
</evidence>
<feature type="signal peptide" evidence="1">
    <location>
        <begin position="1"/>
        <end position="18"/>
    </location>
</feature>
<proteinExistence type="predicted"/>